<feature type="transmembrane region" description="Helical" evidence="9">
    <location>
        <begin position="21"/>
        <end position="41"/>
    </location>
</feature>
<feature type="transmembrane region" description="Helical" evidence="9">
    <location>
        <begin position="245"/>
        <end position="273"/>
    </location>
</feature>
<comment type="similarity">
    <text evidence="2">Belongs to the autoinducer-2 exporter (AI-2E) (TC 2.A.86) family.</text>
</comment>
<evidence type="ECO:0000256" key="4">
    <source>
        <dbReference type="ARBA" id="ARBA00022475"/>
    </source>
</evidence>
<keyword evidence="3" id="KW-0813">Transport</keyword>
<keyword evidence="7 9" id="KW-0472">Membrane</keyword>
<feature type="transmembrane region" description="Helical" evidence="9">
    <location>
        <begin position="336"/>
        <end position="369"/>
    </location>
</feature>
<feature type="compositionally biased region" description="Polar residues" evidence="8">
    <location>
        <begin position="476"/>
        <end position="485"/>
    </location>
</feature>
<evidence type="ECO:0000256" key="2">
    <source>
        <dbReference type="ARBA" id="ARBA00009773"/>
    </source>
</evidence>
<dbReference type="EMBL" id="JAPMXC010000001">
    <property type="protein sequence ID" value="MCY0385734.1"/>
    <property type="molecule type" value="Genomic_DNA"/>
</dbReference>
<dbReference type="PANTHER" id="PTHR21716:SF53">
    <property type="entry name" value="PERMEASE PERM-RELATED"/>
    <property type="match status" value="1"/>
</dbReference>
<comment type="caution">
    <text evidence="10">The sequence shown here is derived from an EMBL/GenBank/DDBJ whole genome shotgun (WGS) entry which is preliminary data.</text>
</comment>
<evidence type="ECO:0000313" key="11">
    <source>
        <dbReference type="Proteomes" id="UP001082899"/>
    </source>
</evidence>
<dbReference type="Proteomes" id="UP001082899">
    <property type="component" value="Unassembled WGS sequence"/>
</dbReference>
<gene>
    <name evidence="10" type="ORF">OVY01_00455</name>
</gene>
<comment type="subcellular location">
    <subcellularLocation>
        <location evidence="1">Cell membrane</location>
        <topology evidence="1">Multi-pass membrane protein</topology>
    </subcellularLocation>
</comment>
<keyword evidence="6 9" id="KW-1133">Transmembrane helix</keyword>
<reference evidence="10" key="1">
    <citation type="submission" date="2022-11" db="EMBL/GenBank/DDBJ databases">
        <title>Robbsia betulipollinis sp. nov., isolated from pollen of birch (Betula pendula).</title>
        <authorList>
            <person name="Shi H."/>
            <person name="Ambika Manirajan B."/>
            <person name="Ratering S."/>
            <person name="Geissler-Plaum R."/>
            <person name="Schnell S."/>
        </authorList>
    </citation>
    <scope>NUCLEOTIDE SEQUENCE</scope>
    <source>
        <strain evidence="10">Bb-Pol-6</strain>
    </source>
</reference>
<dbReference type="PANTHER" id="PTHR21716">
    <property type="entry name" value="TRANSMEMBRANE PROTEIN"/>
    <property type="match status" value="1"/>
</dbReference>
<evidence type="ECO:0000313" key="10">
    <source>
        <dbReference type="EMBL" id="MCY0385734.1"/>
    </source>
</evidence>
<evidence type="ECO:0000256" key="6">
    <source>
        <dbReference type="ARBA" id="ARBA00022989"/>
    </source>
</evidence>
<sequence>MSSSPPPRARAAAKVLPADAPTTRGLTSVITGVVIVCALYFGRDVLIPIILAVLLSFLVAPFVGLLRRLHFGQVPSVIVAVFATLGVIVSIGVLIGLQVVQLSGDLPHYQRAVERKIQNLERHTVGRANAILNKASNDLKRISPAPTHDADGRSRLASSGDGRVQVEVHEPPPSPIGLAQQLLSLVIGPVETTGIVLVVAIFILLQREDLRDRLIRLLGSRDLHRTTTAMDEAARRLSRYFLAQLSINIGVGLVISIGLMVIGVPGAILFGVLTALLRFVPYIGTWIAALVAVVFAAAVGPSWSMLIWTMVLFGATDLIAGQIVEPLAYGRSTGLSPFAVIVAAIFWSWIWGPIGLVLSTPLTLCLVILGRHVERLEFLDVLFGDRPALTPAENFYQRLLVNDPDELLAQAESLLKARSLSTYYDEVALAGLRLAYNDLLRGVVTAEQIRRITESAHDIVEGLEETADLLKRPTKNETPPASTGLSEEDEDVRHSPPPNHFDAKQEGHTTAVLCIAGRGELDALAGMIAVQLLRKHGLIADLAPYARFSRTNFTDIDLDGVPIICIVSFDATESPSYLRNLQRRLRLRAPQAEQIVGITDPQNLLDPDGFLRETTSATSFKQVVDLCVAAARRQTGDSVAWEGLTNGREAAPALAPALTAPGPVIGGNLQNA</sequence>
<keyword evidence="5 9" id="KW-0812">Transmembrane</keyword>
<feature type="transmembrane region" description="Helical" evidence="9">
    <location>
        <begin position="279"/>
        <end position="299"/>
    </location>
</feature>
<keyword evidence="11" id="KW-1185">Reference proteome</keyword>
<evidence type="ECO:0000256" key="5">
    <source>
        <dbReference type="ARBA" id="ARBA00022692"/>
    </source>
</evidence>
<dbReference type="InterPro" id="IPR002549">
    <property type="entry name" value="AI-2E-like"/>
</dbReference>
<evidence type="ECO:0000256" key="7">
    <source>
        <dbReference type="ARBA" id="ARBA00023136"/>
    </source>
</evidence>
<name>A0ABT3ZGT2_9BURK</name>
<evidence type="ECO:0000256" key="3">
    <source>
        <dbReference type="ARBA" id="ARBA00022448"/>
    </source>
</evidence>
<feature type="transmembrane region" description="Helical" evidence="9">
    <location>
        <begin position="182"/>
        <end position="205"/>
    </location>
</feature>
<dbReference type="Pfam" id="PF01594">
    <property type="entry name" value="AI-2E_transport"/>
    <property type="match status" value="2"/>
</dbReference>
<accession>A0ABT3ZGT2</accession>
<evidence type="ECO:0000256" key="1">
    <source>
        <dbReference type="ARBA" id="ARBA00004651"/>
    </source>
</evidence>
<evidence type="ECO:0000256" key="8">
    <source>
        <dbReference type="SAM" id="MobiDB-lite"/>
    </source>
</evidence>
<protein>
    <submittedName>
        <fullName evidence="10">AI-2E family transporter</fullName>
    </submittedName>
</protein>
<organism evidence="10 11">
    <name type="scientific">Robbsia betulipollinis</name>
    <dbReference type="NCBI Taxonomy" id="2981849"/>
    <lineage>
        <taxon>Bacteria</taxon>
        <taxon>Pseudomonadati</taxon>
        <taxon>Pseudomonadota</taxon>
        <taxon>Betaproteobacteria</taxon>
        <taxon>Burkholderiales</taxon>
        <taxon>Burkholderiaceae</taxon>
        <taxon>Robbsia</taxon>
    </lineage>
</organism>
<proteinExistence type="inferred from homology"/>
<feature type="transmembrane region" description="Helical" evidence="9">
    <location>
        <begin position="78"/>
        <end position="100"/>
    </location>
</feature>
<feature type="region of interest" description="Disordered" evidence="8">
    <location>
        <begin position="467"/>
        <end position="504"/>
    </location>
</feature>
<feature type="region of interest" description="Disordered" evidence="8">
    <location>
        <begin position="140"/>
        <end position="163"/>
    </location>
</feature>
<evidence type="ECO:0000256" key="9">
    <source>
        <dbReference type="SAM" id="Phobius"/>
    </source>
</evidence>
<keyword evidence="4" id="KW-1003">Cell membrane</keyword>
<dbReference type="RefSeq" id="WP_267844856.1">
    <property type="nucleotide sequence ID" value="NZ_JAPMXC010000001.1"/>
</dbReference>
<feature type="transmembrane region" description="Helical" evidence="9">
    <location>
        <begin position="47"/>
        <end position="66"/>
    </location>
</feature>